<dbReference type="Proteomes" id="UP001150259">
    <property type="component" value="Unassembled WGS sequence"/>
</dbReference>
<dbReference type="InterPro" id="IPR000182">
    <property type="entry name" value="GNAT_dom"/>
</dbReference>
<evidence type="ECO:0000313" key="2">
    <source>
        <dbReference type="EMBL" id="MDC5695783.1"/>
    </source>
</evidence>
<name>A0ABT5GC35_9MICO</name>
<reference evidence="2 3" key="1">
    <citation type="submission" date="2022-11" db="EMBL/GenBank/DDBJ databases">
        <title>Anaerobic phenanthrene biodegradation by a DNRA strain PheN6.</title>
        <authorList>
            <person name="Zhang Z."/>
        </authorList>
    </citation>
    <scope>NUCLEOTIDE SEQUENCE [LARGE SCALE GENOMIC DNA]</scope>
    <source>
        <strain evidence="2 3">PheN6</strain>
    </source>
</reference>
<dbReference type="Gene3D" id="3.40.630.30">
    <property type="match status" value="2"/>
</dbReference>
<keyword evidence="3" id="KW-1185">Reference proteome</keyword>
<evidence type="ECO:0000313" key="3">
    <source>
        <dbReference type="Proteomes" id="UP001150259"/>
    </source>
</evidence>
<feature type="domain" description="N-acetyltransferase" evidence="1">
    <location>
        <begin position="184"/>
        <end position="353"/>
    </location>
</feature>
<sequence>MRVTGAGLLTVGVDEWVQTPRLVLRRPETGDLPDYVRLHTDPRTYVHKPGAMATEQECVEQFPGMVERWQVDGVGYGPVVERETGEVVGWAGLRVAAGSEPHLNLYYRLKLEAHGRGLGRELARGLVRWAAEHRPELPVRAVVAPVNRASWSTALAAGLVEVGRKADPGFPDDEPDVVLELPRVDVVPASGVDADELMDLWDRVNGAGGAVGFLPGAPRERVRSALDQHLDVVGSGLGTLVALRAPSGALLGFGFWELSSQRGFGHQATLKRLMVDPAGQGRNWGAVLLAGMVGVARRELPQVWLLLLDYRSGLGLGDFYARAGWSEIGRIPLGIQVGPDEYRDDVLMARRVDGRPLEADGRT</sequence>
<dbReference type="RefSeq" id="WP_272460327.1">
    <property type="nucleotide sequence ID" value="NZ_JAPFQL010000002.1"/>
</dbReference>
<dbReference type="PROSITE" id="PS51186">
    <property type="entry name" value="GNAT"/>
    <property type="match status" value="2"/>
</dbReference>
<dbReference type="PANTHER" id="PTHR43792">
    <property type="entry name" value="GNAT FAMILY, PUTATIVE (AFU_ORTHOLOGUE AFUA_3G00765)-RELATED-RELATED"/>
    <property type="match status" value="1"/>
</dbReference>
<evidence type="ECO:0000259" key="1">
    <source>
        <dbReference type="PROSITE" id="PS51186"/>
    </source>
</evidence>
<accession>A0ABT5GC35</accession>
<dbReference type="EMBL" id="JAPFQL010000002">
    <property type="protein sequence ID" value="MDC5695783.1"/>
    <property type="molecule type" value="Genomic_DNA"/>
</dbReference>
<comment type="caution">
    <text evidence="2">The sequence shown here is derived from an EMBL/GenBank/DDBJ whole genome shotgun (WGS) entry which is preliminary data.</text>
</comment>
<dbReference type="SUPFAM" id="SSF55729">
    <property type="entry name" value="Acyl-CoA N-acyltransferases (Nat)"/>
    <property type="match status" value="2"/>
</dbReference>
<protein>
    <submittedName>
        <fullName evidence="2">GNAT family N-acetyltransferase</fullName>
    </submittedName>
</protein>
<proteinExistence type="predicted"/>
<dbReference type="PANTHER" id="PTHR43792:SF1">
    <property type="entry name" value="N-ACETYLTRANSFERASE DOMAIN-CONTAINING PROTEIN"/>
    <property type="match status" value="1"/>
</dbReference>
<organism evidence="2 3">
    <name type="scientific">Intrasporangium calvum</name>
    <dbReference type="NCBI Taxonomy" id="53358"/>
    <lineage>
        <taxon>Bacteria</taxon>
        <taxon>Bacillati</taxon>
        <taxon>Actinomycetota</taxon>
        <taxon>Actinomycetes</taxon>
        <taxon>Micrococcales</taxon>
        <taxon>Intrasporangiaceae</taxon>
        <taxon>Intrasporangium</taxon>
    </lineage>
</organism>
<dbReference type="InterPro" id="IPR051531">
    <property type="entry name" value="N-acetyltransferase"/>
</dbReference>
<dbReference type="InterPro" id="IPR016181">
    <property type="entry name" value="Acyl_CoA_acyltransferase"/>
</dbReference>
<feature type="domain" description="N-acetyltransferase" evidence="1">
    <location>
        <begin position="22"/>
        <end position="184"/>
    </location>
</feature>
<dbReference type="Pfam" id="PF13302">
    <property type="entry name" value="Acetyltransf_3"/>
    <property type="match status" value="1"/>
</dbReference>
<gene>
    <name evidence="2" type="ORF">OO014_00825</name>
</gene>